<feature type="transmembrane region" description="Helical" evidence="7">
    <location>
        <begin position="51"/>
        <end position="78"/>
    </location>
</feature>
<comment type="subcellular location">
    <subcellularLocation>
        <location evidence="1 7">Cell membrane</location>
        <topology evidence="1 7">Multi-pass membrane protein</topology>
    </subcellularLocation>
</comment>
<proteinExistence type="inferred from homology"/>
<feature type="transmembrane region" description="Helical" evidence="7">
    <location>
        <begin position="135"/>
        <end position="155"/>
    </location>
</feature>
<feature type="transmembrane region" description="Helical" evidence="7">
    <location>
        <begin position="90"/>
        <end position="111"/>
    </location>
</feature>
<dbReference type="PANTHER" id="PTHR30183">
    <property type="entry name" value="MOLYBDENUM TRANSPORT SYSTEM PERMEASE PROTEIN MODB"/>
    <property type="match status" value="1"/>
</dbReference>
<evidence type="ECO:0000256" key="6">
    <source>
        <dbReference type="ARBA" id="ARBA00023136"/>
    </source>
</evidence>
<evidence type="ECO:0000256" key="5">
    <source>
        <dbReference type="ARBA" id="ARBA00022989"/>
    </source>
</evidence>
<organism evidence="9 10">
    <name type="scientific">Dethiosulfatibacter aminovorans DSM 17477</name>
    <dbReference type="NCBI Taxonomy" id="1121476"/>
    <lineage>
        <taxon>Bacteria</taxon>
        <taxon>Bacillati</taxon>
        <taxon>Bacillota</taxon>
        <taxon>Tissierellia</taxon>
        <taxon>Dethiosulfatibacter</taxon>
    </lineage>
</organism>
<evidence type="ECO:0000259" key="8">
    <source>
        <dbReference type="PROSITE" id="PS50928"/>
    </source>
</evidence>
<dbReference type="Proteomes" id="UP000184052">
    <property type="component" value="Unassembled WGS sequence"/>
</dbReference>
<feature type="transmembrane region" description="Helical" evidence="7">
    <location>
        <begin position="7"/>
        <end position="31"/>
    </location>
</feature>
<dbReference type="SUPFAM" id="SSF161098">
    <property type="entry name" value="MetI-like"/>
    <property type="match status" value="1"/>
</dbReference>
<keyword evidence="4 7" id="KW-0812">Transmembrane</keyword>
<evidence type="ECO:0000256" key="2">
    <source>
        <dbReference type="ARBA" id="ARBA00022448"/>
    </source>
</evidence>
<keyword evidence="2 7" id="KW-0813">Transport</keyword>
<gene>
    <name evidence="9" type="ORF">SAMN02745751_01874</name>
</gene>
<name>A0A1M6H0W8_9FIRM</name>
<dbReference type="STRING" id="1121476.SAMN02745751_01874"/>
<evidence type="ECO:0000256" key="7">
    <source>
        <dbReference type="RuleBase" id="RU363032"/>
    </source>
</evidence>
<dbReference type="Gene3D" id="1.10.3720.10">
    <property type="entry name" value="MetI-like"/>
    <property type="match status" value="1"/>
</dbReference>
<comment type="similarity">
    <text evidence="7">Belongs to the binding-protein-dependent transport system permease family.</text>
</comment>
<keyword evidence="10" id="KW-1185">Reference proteome</keyword>
<dbReference type="AlphaFoldDB" id="A0A1M6H0W8"/>
<dbReference type="CDD" id="cd06261">
    <property type="entry name" value="TM_PBP2"/>
    <property type="match status" value="1"/>
</dbReference>
<feature type="transmembrane region" description="Helical" evidence="7">
    <location>
        <begin position="204"/>
        <end position="223"/>
    </location>
</feature>
<evidence type="ECO:0000256" key="1">
    <source>
        <dbReference type="ARBA" id="ARBA00004651"/>
    </source>
</evidence>
<protein>
    <submittedName>
        <fullName evidence="9">Tungstate/molybdate transport system permease protein</fullName>
    </submittedName>
</protein>
<accession>A0A1M6H0W8</accession>
<evidence type="ECO:0000313" key="10">
    <source>
        <dbReference type="Proteomes" id="UP000184052"/>
    </source>
</evidence>
<dbReference type="InterPro" id="IPR000515">
    <property type="entry name" value="MetI-like"/>
</dbReference>
<evidence type="ECO:0000256" key="3">
    <source>
        <dbReference type="ARBA" id="ARBA00022475"/>
    </source>
</evidence>
<reference evidence="9 10" key="1">
    <citation type="submission" date="2016-11" db="EMBL/GenBank/DDBJ databases">
        <authorList>
            <person name="Jaros S."/>
            <person name="Januszkiewicz K."/>
            <person name="Wedrychowicz H."/>
        </authorList>
    </citation>
    <scope>NUCLEOTIDE SEQUENCE [LARGE SCALE GENOMIC DNA]</scope>
    <source>
        <strain evidence="9 10">DSM 17477</strain>
    </source>
</reference>
<keyword evidence="3" id="KW-1003">Cell membrane</keyword>
<evidence type="ECO:0000313" key="9">
    <source>
        <dbReference type="EMBL" id="SHJ15764.1"/>
    </source>
</evidence>
<dbReference type="PANTHER" id="PTHR30183:SF3">
    <property type="entry name" value="MOLYBDENUM TRANSPORT SYSTEM PERMEASE PROTEIN MODB"/>
    <property type="match status" value="1"/>
</dbReference>
<dbReference type="InterPro" id="IPR035906">
    <property type="entry name" value="MetI-like_sf"/>
</dbReference>
<dbReference type="GO" id="GO:0055085">
    <property type="term" value="P:transmembrane transport"/>
    <property type="evidence" value="ECO:0007669"/>
    <property type="project" value="InterPro"/>
</dbReference>
<dbReference type="PROSITE" id="PS50928">
    <property type="entry name" value="ABC_TM1"/>
    <property type="match status" value="1"/>
</dbReference>
<dbReference type="OrthoDB" id="9795403at2"/>
<dbReference type="Pfam" id="PF00528">
    <property type="entry name" value="BPD_transp_1"/>
    <property type="match status" value="1"/>
</dbReference>
<evidence type="ECO:0000256" key="4">
    <source>
        <dbReference type="ARBA" id="ARBA00022692"/>
    </source>
</evidence>
<feature type="transmembrane region" description="Helical" evidence="7">
    <location>
        <begin position="235"/>
        <end position="254"/>
    </location>
</feature>
<dbReference type="GO" id="GO:0005886">
    <property type="term" value="C:plasma membrane"/>
    <property type="evidence" value="ECO:0007669"/>
    <property type="project" value="UniProtKB-SubCell"/>
</dbReference>
<sequence>MKGKRDLIHSLSMIAGIIIIFFIVYPIFILVSTTDYEILGETIRDSSVRDAIWTSLSTGSISTLISAFLGVPLAYVLARFEFKGKNIVESILDIPLVIPHTVVGIMLLSMLSPRSAVGSILQYIGLEVVGTKRGIVLAMMFVSLPLMISSAKNAFMGVSGKMENVSRSLGASHIQTIKNVTLPNAYRGILTGMILTWARSISEFGAVVILAYHPMIAPTIIFDRFNSYGLKYSRPIALLLIIISLIIFIVFRMLTLKGDSND</sequence>
<keyword evidence="6 7" id="KW-0472">Membrane</keyword>
<dbReference type="EMBL" id="FQZL01000012">
    <property type="protein sequence ID" value="SHJ15764.1"/>
    <property type="molecule type" value="Genomic_DNA"/>
</dbReference>
<feature type="domain" description="ABC transmembrane type-1" evidence="8">
    <location>
        <begin position="52"/>
        <end position="251"/>
    </location>
</feature>
<keyword evidence="5 7" id="KW-1133">Transmembrane helix</keyword>
<dbReference type="RefSeq" id="WP_073049323.1">
    <property type="nucleotide sequence ID" value="NZ_FQZL01000012.1"/>
</dbReference>